<evidence type="ECO:0000259" key="1">
    <source>
        <dbReference type="Pfam" id="PF09458"/>
    </source>
</evidence>
<dbReference type="RefSeq" id="WP_168775131.1">
    <property type="nucleotide sequence ID" value="NZ_JAABNR010000010.1"/>
</dbReference>
<dbReference type="InterPro" id="IPR019019">
    <property type="entry name" value="H-type_lectin_domain"/>
</dbReference>
<dbReference type="Proteomes" id="UP001193501">
    <property type="component" value="Unassembled WGS sequence"/>
</dbReference>
<dbReference type="Gene3D" id="2.60.40.2080">
    <property type="match status" value="1"/>
</dbReference>
<name>A0AAE4YAH3_9RHOB</name>
<evidence type="ECO:0000313" key="3">
    <source>
        <dbReference type="Proteomes" id="UP001193501"/>
    </source>
</evidence>
<dbReference type="GO" id="GO:0098609">
    <property type="term" value="P:cell-cell adhesion"/>
    <property type="evidence" value="ECO:0007669"/>
    <property type="project" value="TreeGrafter"/>
</dbReference>
<dbReference type="GO" id="GO:0098636">
    <property type="term" value="C:protein complex involved in cell adhesion"/>
    <property type="evidence" value="ECO:0007669"/>
    <property type="project" value="TreeGrafter"/>
</dbReference>
<gene>
    <name evidence="2" type="ORF">GV832_12050</name>
</gene>
<comment type="caution">
    <text evidence="2">The sequence shown here is derived from an EMBL/GenBank/DDBJ whole genome shotgun (WGS) entry which is preliminary data.</text>
</comment>
<feature type="domain" description="H-type lectin" evidence="1">
    <location>
        <begin position="40"/>
        <end position="104"/>
    </location>
</feature>
<reference evidence="2" key="1">
    <citation type="submission" date="2020-01" db="EMBL/GenBank/DDBJ databases">
        <authorList>
            <person name="Chen W.-M."/>
        </authorList>
    </citation>
    <scope>NUCLEOTIDE SEQUENCE</scope>
    <source>
        <strain evidence="2">CYK-10</strain>
    </source>
</reference>
<protein>
    <recommendedName>
        <fullName evidence="1">H-type lectin domain-containing protein</fullName>
    </recommendedName>
</protein>
<keyword evidence="3" id="KW-1185">Reference proteome</keyword>
<dbReference type="GO" id="GO:0030247">
    <property type="term" value="F:polysaccharide binding"/>
    <property type="evidence" value="ECO:0007669"/>
    <property type="project" value="TreeGrafter"/>
</dbReference>
<dbReference type="GO" id="GO:0045335">
    <property type="term" value="C:phagocytic vesicle"/>
    <property type="evidence" value="ECO:0007669"/>
    <property type="project" value="TreeGrafter"/>
</dbReference>
<dbReference type="GO" id="GO:0009986">
    <property type="term" value="C:cell surface"/>
    <property type="evidence" value="ECO:0007669"/>
    <property type="project" value="TreeGrafter"/>
</dbReference>
<dbReference type="InterPro" id="IPR052487">
    <property type="entry name" value="Galactose-binding_lectin"/>
</dbReference>
<evidence type="ECO:0000313" key="2">
    <source>
        <dbReference type="EMBL" id="NBZ88314.1"/>
    </source>
</evidence>
<dbReference type="GO" id="GO:0070492">
    <property type="term" value="F:oligosaccharide binding"/>
    <property type="evidence" value="ECO:0007669"/>
    <property type="project" value="TreeGrafter"/>
</dbReference>
<proteinExistence type="predicted"/>
<dbReference type="Pfam" id="PF09458">
    <property type="entry name" value="H_lectin"/>
    <property type="match status" value="1"/>
</dbReference>
<dbReference type="PANTHER" id="PTHR46938:SF1">
    <property type="entry name" value="DISCOIDIN-1 SUBUNIT A-RELATED"/>
    <property type="match status" value="1"/>
</dbReference>
<dbReference type="EMBL" id="JAABNR010000010">
    <property type="protein sequence ID" value="NBZ88314.1"/>
    <property type="molecule type" value="Genomic_DNA"/>
</dbReference>
<dbReference type="PANTHER" id="PTHR46938">
    <property type="entry name" value="DISCOIDIN-1 SUBUNIT A-RELATED-RELATED"/>
    <property type="match status" value="1"/>
</dbReference>
<dbReference type="AlphaFoldDB" id="A0AAE4YAH3"/>
<organism evidence="2 3">
    <name type="scientific">Stagnihabitans tardus</name>
    <dbReference type="NCBI Taxonomy" id="2699202"/>
    <lineage>
        <taxon>Bacteria</taxon>
        <taxon>Pseudomonadati</taxon>
        <taxon>Pseudomonadota</taxon>
        <taxon>Alphaproteobacteria</taxon>
        <taxon>Rhodobacterales</taxon>
        <taxon>Paracoccaceae</taxon>
        <taxon>Stagnihabitans</taxon>
    </lineage>
</organism>
<dbReference type="GO" id="GO:0046871">
    <property type="term" value="F:N-acetylgalactosamine binding"/>
    <property type="evidence" value="ECO:0007669"/>
    <property type="project" value="TreeGrafter"/>
</dbReference>
<dbReference type="SUPFAM" id="SSF141086">
    <property type="entry name" value="Agglutinin HPA-like"/>
    <property type="match status" value="1"/>
</dbReference>
<dbReference type="InterPro" id="IPR037221">
    <property type="entry name" value="H-type_lectin_dom_sf"/>
</dbReference>
<sequence>MKRITSGKLGVVQGSKVMFSDFADGGPMWTGQGERQSRHSVVFKESFREAPAVMVGLAMWDIDHKSTSRGDLVAENVTRKGFDLVFRTWGDTRVARIRADWTAIGAMRDDDDWEIE</sequence>
<accession>A0AAE4YAH3</accession>